<feature type="compositionally biased region" description="Basic and acidic residues" evidence="1">
    <location>
        <begin position="643"/>
        <end position="655"/>
    </location>
</feature>
<feature type="compositionally biased region" description="Polar residues" evidence="1">
    <location>
        <begin position="42"/>
        <end position="53"/>
    </location>
</feature>
<gene>
    <name evidence="2" type="ORF">TM35_000181490</name>
</gene>
<protein>
    <submittedName>
        <fullName evidence="2">Uncharacterized protein</fullName>
    </submittedName>
</protein>
<organism evidence="2 3">
    <name type="scientific">Trypanosoma theileri</name>
    <dbReference type="NCBI Taxonomy" id="67003"/>
    <lineage>
        <taxon>Eukaryota</taxon>
        <taxon>Discoba</taxon>
        <taxon>Euglenozoa</taxon>
        <taxon>Kinetoplastea</taxon>
        <taxon>Metakinetoplastina</taxon>
        <taxon>Trypanosomatida</taxon>
        <taxon>Trypanosomatidae</taxon>
        <taxon>Trypanosoma</taxon>
    </lineage>
</organism>
<feature type="compositionally biased region" description="Polar residues" evidence="1">
    <location>
        <begin position="76"/>
        <end position="91"/>
    </location>
</feature>
<feature type="compositionally biased region" description="Basic and acidic residues" evidence="1">
    <location>
        <begin position="810"/>
        <end position="825"/>
    </location>
</feature>
<feature type="compositionally biased region" description="Basic and acidic residues" evidence="1">
    <location>
        <begin position="1463"/>
        <end position="1477"/>
    </location>
</feature>
<feature type="compositionally biased region" description="Basic and acidic residues" evidence="1">
    <location>
        <begin position="391"/>
        <end position="404"/>
    </location>
</feature>
<feature type="compositionally biased region" description="Basic and acidic residues" evidence="1">
    <location>
        <begin position="755"/>
        <end position="768"/>
    </location>
</feature>
<feature type="compositionally biased region" description="Basic and acidic residues" evidence="1">
    <location>
        <begin position="553"/>
        <end position="566"/>
    </location>
</feature>
<dbReference type="EMBL" id="NBCO01000018">
    <property type="protein sequence ID" value="ORC88092.1"/>
    <property type="molecule type" value="Genomic_DNA"/>
</dbReference>
<feature type="region of interest" description="Disordered" evidence="1">
    <location>
        <begin position="72"/>
        <end position="102"/>
    </location>
</feature>
<feature type="region of interest" description="Disordered" evidence="1">
    <location>
        <begin position="236"/>
        <end position="321"/>
    </location>
</feature>
<dbReference type="Proteomes" id="UP000192257">
    <property type="component" value="Unassembled WGS sequence"/>
</dbReference>
<feature type="compositionally biased region" description="Basic and acidic residues" evidence="1">
    <location>
        <begin position="603"/>
        <end position="613"/>
    </location>
</feature>
<feature type="compositionally biased region" description="Polar residues" evidence="1">
    <location>
        <begin position="941"/>
        <end position="951"/>
    </location>
</feature>
<feature type="region of interest" description="Disordered" evidence="1">
    <location>
        <begin position="1304"/>
        <end position="1324"/>
    </location>
</feature>
<feature type="compositionally biased region" description="Basic and acidic residues" evidence="1">
    <location>
        <begin position="993"/>
        <end position="1006"/>
    </location>
</feature>
<feature type="compositionally biased region" description="Basic and acidic residues" evidence="1">
    <location>
        <begin position="411"/>
        <end position="429"/>
    </location>
</feature>
<feature type="compositionally biased region" description="Basic and acidic residues" evidence="1">
    <location>
        <begin position="242"/>
        <end position="251"/>
    </location>
</feature>
<name>A0A1X0NTU1_9TRYP</name>
<accession>A0A1X0NTU1</accession>
<evidence type="ECO:0000313" key="3">
    <source>
        <dbReference type="Proteomes" id="UP000192257"/>
    </source>
</evidence>
<feature type="compositionally biased region" description="Polar residues" evidence="1">
    <location>
        <begin position="1233"/>
        <end position="1245"/>
    </location>
</feature>
<feature type="non-terminal residue" evidence="2">
    <location>
        <position position="1477"/>
    </location>
</feature>
<feature type="compositionally biased region" description="Acidic residues" evidence="1">
    <location>
        <begin position="878"/>
        <end position="887"/>
    </location>
</feature>
<feature type="compositionally biased region" description="Polar residues" evidence="1">
    <location>
        <begin position="284"/>
        <end position="301"/>
    </location>
</feature>
<evidence type="ECO:0000313" key="2">
    <source>
        <dbReference type="EMBL" id="ORC88092.1"/>
    </source>
</evidence>
<feature type="compositionally biased region" description="Acidic residues" evidence="1">
    <location>
        <begin position="1160"/>
        <end position="1175"/>
    </location>
</feature>
<dbReference type="GeneID" id="39986242"/>
<reference evidence="2 3" key="1">
    <citation type="submission" date="2017-03" db="EMBL/GenBank/DDBJ databases">
        <title>An alternative strategy for trypanosome survival in the mammalian bloodstream revealed through genome and transcriptome analysis of the ubiquitous bovine parasite Trypanosoma (Megatrypanum) theileri.</title>
        <authorList>
            <person name="Kelly S."/>
            <person name="Ivens A."/>
            <person name="Mott A."/>
            <person name="O'Neill E."/>
            <person name="Emms D."/>
            <person name="Macleod O."/>
            <person name="Voorheis P."/>
            <person name="Matthews J."/>
            <person name="Matthews K."/>
            <person name="Carrington M."/>
        </authorList>
    </citation>
    <scope>NUCLEOTIDE SEQUENCE [LARGE SCALE GENOMIC DNA]</scope>
    <source>
        <strain evidence="2">Edinburgh</strain>
    </source>
</reference>
<feature type="compositionally biased region" description="Basic and acidic residues" evidence="1">
    <location>
        <begin position="356"/>
        <end position="366"/>
    </location>
</feature>
<comment type="caution">
    <text evidence="2">The sequence shown here is derived from an EMBL/GenBank/DDBJ whole genome shotgun (WGS) entry which is preliminary data.</text>
</comment>
<feature type="compositionally biased region" description="Acidic residues" evidence="1">
    <location>
        <begin position="736"/>
        <end position="745"/>
    </location>
</feature>
<dbReference type="OrthoDB" id="253588at2759"/>
<dbReference type="RefSeq" id="XP_028882158.1">
    <property type="nucleotide sequence ID" value="XM_029026462.1"/>
</dbReference>
<feature type="compositionally biased region" description="Low complexity" evidence="1">
    <location>
        <begin position="973"/>
        <end position="987"/>
    </location>
</feature>
<feature type="region of interest" description="Disordered" evidence="1">
    <location>
        <begin position="541"/>
        <end position="1285"/>
    </location>
</feature>
<evidence type="ECO:0000256" key="1">
    <source>
        <dbReference type="SAM" id="MobiDB-lite"/>
    </source>
</evidence>
<dbReference type="VEuPathDB" id="TriTrypDB:TM35_000181490"/>
<feature type="compositionally biased region" description="Acidic residues" evidence="1">
    <location>
        <begin position="1122"/>
        <end position="1133"/>
    </location>
</feature>
<feature type="compositionally biased region" description="Polar residues" evidence="1">
    <location>
        <begin position="1"/>
        <end position="30"/>
    </location>
</feature>
<sequence>MSNSGGPQRMSSDNPLDQDTTTENSLATTQLHHKPQEKPSDNLFSANAPSTIPNVNISSNYNDNDVVVVNQEGSEENSTPPAEQSCESGESPTNTPPDVTPTPHVIMGADRYRQDMSQDLLTAVSANNLLQTHSTQPVVASQRGLSSIPDIPDEATTMLEEDERRSREFIMGNEHENRSHYLRSYAQIILLKQEKLARQRIEQDYATQLHMLYDGMVYEEDILLEDEIREIGLQELREEEEKERQRQEREGNPGMKMNFFTRSGETPPFHEGTEDSDDEEVLVNSATSHVDPNSSNSFTNRKTTEMSPVDDSNVDVEIHPDDDPAVVLAKLQRKYRPLMPRGGAGRNSSQISDVKPSSKAESKRDSGSGSGTDSTSTEDNTPLEMEVIAEGAKRDVGKGKKGDEPTWEEQGAERQEPPAELESPMKPETLDGGSKRRHMRPSASNHPMHEEYQPEREEDEPNEMALESDIIQRVPKSSTGERREEELEQQISSPSHEIEKKDRKDYTVGEERRHSSRDVRDSKRVETTARKVVDIQRDVKRNIISPSSTTSVNKDKIHLSNKEVVRSDISSSSEEDEEDLMSPLQPHLGEKENIYSAHRSRKVDKEAMEQRAEAEDEEEIEKPFEYSLSLPQEKLVRGSKRRQRDDVVTELRNSDDSSVDQDESPLNTSVVRQGGKVRNNRLSHIMPSAEIQGFGEDSEVDEEAPVQSSMIQLGKKPGSRKHQTKDPSAEMQEFSESSEVDEEDVVQSSTVQLGKKPESRKHQTKDPSAEMQEFSKSSEVDEEDVVQSSTVQLGKKPGSGKQPTKTFSGDLRKSGDSLSSDHDHISPQVISTGSPISSIPREKGGRDAFQEKKDEHINQFHKFRDLNTIPIPSRSDLSTDEETEEEPLSFHIIHEGGRSTMGVAKGEPPAEHTSYRSSDPEEDSDSSNPFDTPMSVGIIHNNVTRVRSVSSRGPIEASESCNLEESQEESMELPLQPGLLLGNGRRQIQSGTAKERSAAFEELSEHTEDEDQDMSILPNIGNRRGRDTPHISSKGGPIAESGVEESSEIPSEEEPMDTRLVYPPSGTHGKARRAPSPNALETGSSSESLEGDVVPLDGITGPPNKRVHAGATKHRELVHSMEEEEEDTSEEEQPLGHEFSPQKRGSAHRAKSKTAIVEEAMTEETEEQETDEEPLEVQITKPTPKHRQTSTRKEIEENWFQGSSDDTTDEENPQPTQVGKGFPRHRELPPNKTFVTSESYGSQLSIEPDDSQLDVAMNCIRPDKRKGTSGDAEVEWEGDTNPSFSIRAGEEVLLIQLDNEQESEKQAVLTQEEETKQEPSCVTVTPREIVSSKPQQPIPIEAQTTEENAVEISIQKTKTKELQSFELHDPTEIVYTLQENSEPQSVNLIHLSEGIIDVNESEKPSEKLAGLYKDADVARSVEKKETDEREICDMELDETELRVTTLREEEEEGSTETTGVVDAQEHKLAPRDVHDRD</sequence>
<feature type="region of interest" description="Disordered" evidence="1">
    <location>
        <begin position="1445"/>
        <end position="1477"/>
    </location>
</feature>
<feature type="region of interest" description="Disordered" evidence="1">
    <location>
        <begin position="337"/>
        <end position="528"/>
    </location>
</feature>
<feature type="compositionally biased region" description="Polar residues" evidence="1">
    <location>
        <begin position="828"/>
        <end position="837"/>
    </location>
</feature>
<feature type="compositionally biased region" description="Acidic residues" evidence="1">
    <location>
        <begin position="1042"/>
        <end position="1055"/>
    </location>
</feature>
<feature type="region of interest" description="Disordered" evidence="1">
    <location>
        <begin position="1"/>
        <end position="60"/>
    </location>
</feature>
<feature type="compositionally biased region" description="Basic and acidic residues" evidence="1">
    <location>
        <begin position="496"/>
        <end position="528"/>
    </location>
</feature>
<keyword evidence="3" id="KW-1185">Reference proteome</keyword>
<feature type="compositionally biased region" description="Basic and acidic residues" evidence="1">
    <location>
        <begin position="840"/>
        <end position="865"/>
    </location>
</feature>
<proteinExistence type="predicted"/>